<evidence type="ECO:0000313" key="3">
    <source>
        <dbReference type="Proteomes" id="UP001154114"/>
    </source>
</evidence>
<dbReference type="AlphaFoldDB" id="A0A9P0C259"/>
<evidence type="ECO:0000313" key="2">
    <source>
        <dbReference type="EMBL" id="CAH0604966.1"/>
    </source>
</evidence>
<keyword evidence="3" id="KW-1185">Reference proteome</keyword>
<feature type="region of interest" description="Disordered" evidence="1">
    <location>
        <begin position="167"/>
        <end position="198"/>
    </location>
</feature>
<gene>
    <name evidence="2" type="ORF">CINC_LOCUS11313</name>
</gene>
<dbReference type="Proteomes" id="UP001154114">
    <property type="component" value="Chromosome 5"/>
</dbReference>
<organism evidence="2 3">
    <name type="scientific">Chrysodeixis includens</name>
    <name type="common">Soybean looper</name>
    <name type="synonym">Pseudoplusia includens</name>
    <dbReference type="NCBI Taxonomy" id="689277"/>
    <lineage>
        <taxon>Eukaryota</taxon>
        <taxon>Metazoa</taxon>
        <taxon>Ecdysozoa</taxon>
        <taxon>Arthropoda</taxon>
        <taxon>Hexapoda</taxon>
        <taxon>Insecta</taxon>
        <taxon>Pterygota</taxon>
        <taxon>Neoptera</taxon>
        <taxon>Endopterygota</taxon>
        <taxon>Lepidoptera</taxon>
        <taxon>Glossata</taxon>
        <taxon>Ditrysia</taxon>
        <taxon>Noctuoidea</taxon>
        <taxon>Noctuidae</taxon>
        <taxon>Plusiinae</taxon>
        <taxon>Chrysodeixis</taxon>
    </lineage>
</organism>
<reference evidence="2" key="1">
    <citation type="submission" date="2021-12" db="EMBL/GenBank/DDBJ databases">
        <authorList>
            <person name="King R."/>
        </authorList>
    </citation>
    <scope>NUCLEOTIDE SEQUENCE</scope>
</reference>
<evidence type="ECO:0000256" key="1">
    <source>
        <dbReference type="SAM" id="MobiDB-lite"/>
    </source>
</evidence>
<proteinExistence type="predicted"/>
<dbReference type="OrthoDB" id="7208666at2759"/>
<dbReference type="EMBL" id="LR824008">
    <property type="protein sequence ID" value="CAH0604966.1"/>
    <property type="molecule type" value="Genomic_DNA"/>
</dbReference>
<name>A0A9P0C259_CHRIL</name>
<accession>A0A9P0C259</accession>
<protein>
    <submittedName>
        <fullName evidence="2">Uncharacterized protein</fullName>
    </submittedName>
</protein>
<sequence>MEVNDTPPVEPEPKPKVLVGQLRILLEAIEADYTLYNARNSDMVNIGNVDKWEALAENLNAFPNGAVIPVSSWKYVLRYWIGNTMDKRQYEKKHGTKRNPALSEEEANELTRLEKRFYKFIKMQEIRQLGAGPYDGVVVPVSITGSTEDDPDGYVVQMINVGWYLDNDENTKPSRRKRRGRAAPAEDDGNGSPEKKMKLKVFMERKRFDKDDLPSDDESCENGDTMAKMNNKSRLLEEHIASIQSRINMIQDLWRHRCGDN</sequence>